<organism evidence="1">
    <name type="scientific">marine sediment metagenome</name>
    <dbReference type="NCBI Taxonomy" id="412755"/>
    <lineage>
        <taxon>unclassified sequences</taxon>
        <taxon>metagenomes</taxon>
        <taxon>ecological metagenomes</taxon>
    </lineage>
</organism>
<dbReference type="Gene3D" id="3.30.160.880">
    <property type="entry name" value="Cell division protein ZapA protomer, N-terminal domain"/>
    <property type="match status" value="1"/>
</dbReference>
<dbReference type="InterPro" id="IPR036192">
    <property type="entry name" value="Cell_div_ZapA-like_sf"/>
</dbReference>
<dbReference type="EMBL" id="LAZR01052030">
    <property type="protein sequence ID" value="KKK83873.1"/>
    <property type="molecule type" value="Genomic_DNA"/>
</dbReference>
<evidence type="ECO:0000313" key="1">
    <source>
        <dbReference type="EMBL" id="KKK83873.1"/>
    </source>
</evidence>
<protein>
    <recommendedName>
        <fullName evidence="2">Cell division protein ZapA</fullName>
    </recommendedName>
</protein>
<dbReference type="Pfam" id="PF05164">
    <property type="entry name" value="ZapA"/>
    <property type="match status" value="1"/>
</dbReference>
<dbReference type="InterPro" id="IPR007838">
    <property type="entry name" value="Cell_div_ZapA-like"/>
</dbReference>
<accession>A0A0F8YR31</accession>
<reference evidence="1" key="1">
    <citation type="journal article" date="2015" name="Nature">
        <title>Complex archaea that bridge the gap between prokaryotes and eukaryotes.</title>
        <authorList>
            <person name="Spang A."/>
            <person name="Saw J.H."/>
            <person name="Jorgensen S.L."/>
            <person name="Zaremba-Niedzwiedzka K."/>
            <person name="Martijn J."/>
            <person name="Lind A.E."/>
            <person name="van Eijk R."/>
            <person name="Schleper C."/>
            <person name="Guy L."/>
            <person name="Ettema T.J."/>
        </authorList>
    </citation>
    <scope>NUCLEOTIDE SEQUENCE</scope>
</reference>
<feature type="non-terminal residue" evidence="1">
    <location>
        <position position="70"/>
    </location>
</feature>
<comment type="caution">
    <text evidence="1">The sequence shown here is derived from an EMBL/GenBank/DDBJ whole genome shotgun (WGS) entry which is preliminary data.</text>
</comment>
<dbReference type="SUPFAM" id="SSF102829">
    <property type="entry name" value="Cell division protein ZapA-like"/>
    <property type="match status" value="1"/>
</dbReference>
<sequence>MKSETKHYKVVILDKEYNIVSDEPEEHVMAAATLVDETMRGLIAESQRVDQQQLAVLSSLQIASKLLNTE</sequence>
<name>A0A0F8YR31_9ZZZZ</name>
<proteinExistence type="predicted"/>
<evidence type="ECO:0008006" key="2">
    <source>
        <dbReference type="Google" id="ProtNLM"/>
    </source>
</evidence>
<gene>
    <name evidence="1" type="ORF">LCGC14_2788990</name>
</gene>
<dbReference type="InterPro" id="IPR042233">
    <property type="entry name" value="Cell_div_ZapA_N"/>
</dbReference>
<dbReference type="AlphaFoldDB" id="A0A0F8YR31"/>